<dbReference type="RefSeq" id="WP_309876621.1">
    <property type="nucleotide sequence ID" value="NZ_CP133838.1"/>
</dbReference>
<dbReference type="PANTHER" id="PTHR11019:SF159">
    <property type="entry name" value="TRANSCRIPTIONAL REGULATOR-RELATED"/>
    <property type="match status" value="1"/>
</dbReference>
<dbReference type="SUPFAM" id="SSF51182">
    <property type="entry name" value="RmlC-like cupins"/>
    <property type="match status" value="1"/>
</dbReference>
<dbReference type="Gene3D" id="1.10.10.60">
    <property type="entry name" value="Homeodomain-like"/>
    <property type="match status" value="1"/>
</dbReference>
<name>A0ABY9S9H6_9ENTR</name>
<keyword evidence="1" id="KW-0805">Transcription regulation</keyword>
<dbReference type="InterPro" id="IPR018062">
    <property type="entry name" value="HTH_AraC-typ_CS"/>
</dbReference>
<sequence>MILKDKRPPLPMDVVDLKELPRPIHSRSYTMYSGTHFAPHTHSFAQFLFARAGNMRIAVNGTSWVIPTLYGMWIQANIEHEVWALDDVFLESLDVQPDVPILQQSQCRVLLVNNVVRELIHHVTLHVPRLYDIASKDDRLLLVLLELIEDLPEAQFALPWPLDERWRKLCFSMQNSPHLPHTQDECAKSMNMSERTFSRHFSQQTGMPFNSWKQRMRLLQGIVMLRQHKPVTEVALNLGYSSTSAFTYAFRQLFGVPPSRFEF</sequence>
<dbReference type="InterPro" id="IPR003313">
    <property type="entry name" value="AraC-bd"/>
</dbReference>
<dbReference type="Pfam" id="PF12833">
    <property type="entry name" value="HTH_18"/>
    <property type="match status" value="1"/>
</dbReference>
<keyword evidence="2" id="KW-0238">DNA-binding</keyword>
<evidence type="ECO:0000256" key="5">
    <source>
        <dbReference type="ARBA" id="ARBA00044978"/>
    </source>
</evidence>
<dbReference type="CDD" id="cd06124">
    <property type="entry name" value="cupin_NimR-like_N"/>
    <property type="match status" value="1"/>
</dbReference>
<dbReference type="Gene3D" id="2.60.120.10">
    <property type="entry name" value="Jelly Rolls"/>
    <property type="match status" value="1"/>
</dbReference>
<feature type="domain" description="HTH araC/xylS-type" evidence="6">
    <location>
        <begin position="167"/>
        <end position="263"/>
    </location>
</feature>
<proteinExistence type="predicted"/>
<dbReference type="Pfam" id="PF02311">
    <property type="entry name" value="AraC_binding"/>
    <property type="match status" value="1"/>
</dbReference>
<evidence type="ECO:0000259" key="6">
    <source>
        <dbReference type="PROSITE" id="PS01124"/>
    </source>
</evidence>
<keyword evidence="4" id="KW-0804">Transcription</keyword>
<dbReference type="SUPFAM" id="SSF46689">
    <property type="entry name" value="Homeodomain-like"/>
    <property type="match status" value="1"/>
</dbReference>
<keyword evidence="3" id="KW-0010">Activator</keyword>
<evidence type="ECO:0000256" key="1">
    <source>
        <dbReference type="ARBA" id="ARBA00023015"/>
    </source>
</evidence>
<dbReference type="PROSITE" id="PS01124">
    <property type="entry name" value="HTH_ARAC_FAMILY_2"/>
    <property type="match status" value="1"/>
</dbReference>
<dbReference type="Proteomes" id="UP001246690">
    <property type="component" value="Chromosome"/>
</dbReference>
<reference evidence="7 8" key="1">
    <citation type="submission" date="2023-09" db="EMBL/GenBank/DDBJ databases">
        <title>Buttiauxella selenatireducens sp. nov., isolated from the rhizosphere of Cardamine hupingshanesis.</title>
        <authorList>
            <person name="Zhang S."/>
            <person name="Xu Z."/>
            <person name="Wang H."/>
            <person name="Guo Y."/>
        </authorList>
    </citation>
    <scope>NUCLEOTIDE SEQUENCE [LARGE SCALE GENOMIC DNA]</scope>
    <source>
        <strain evidence="7 8">R73</strain>
    </source>
</reference>
<evidence type="ECO:0000256" key="4">
    <source>
        <dbReference type="ARBA" id="ARBA00023163"/>
    </source>
</evidence>
<dbReference type="InterPro" id="IPR009057">
    <property type="entry name" value="Homeodomain-like_sf"/>
</dbReference>
<dbReference type="InterPro" id="IPR018060">
    <property type="entry name" value="HTH_AraC"/>
</dbReference>
<evidence type="ECO:0000313" key="8">
    <source>
        <dbReference type="Proteomes" id="UP001246690"/>
    </source>
</evidence>
<dbReference type="InterPro" id="IPR011051">
    <property type="entry name" value="RmlC_Cupin_sf"/>
</dbReference>
<dbReference type="PANTHER" id="PTHR11019">
    <property type="entry name" value="HTH-TYPE TRANSCRIPTIONAL REGULATOR NIMR"/>
    <property type="match status" value="1"/>
</dbReference>
<accession>A0ABY9S9H6</accession>
<evidence type="ECO:0000256" key="3">
    <source>
        <dbReference type="ARBA" id="ARBA00023159"/>
    </source>
</evidence>
<dbReference type="InterPro" id="IPR014710">
    <property type="entry name" value="RmlC-like_jellyroll"/>
</dbReference>
<dbReference type="PRINTS" id="PR00032">
    <property type="entry name" value="HTHARAC"/>
</dbReference>
<dbReference type="EMBL" id="CP133838">
    <property type="protein sequence ID" value="WMY74082.1"/>
    <property type="molecule type" value="Genomic_DNA"/>
</dbReference>
<keyword evidence="8" id="KW-1185">Reference proteome</keyword>
<evidence type="ECO:0000313" key="7">
    <source>
        <dbReference type="EMBL" id="WMY74082.1"/>
    </source>
</evidence>
<dbReference type="PROSITE" id="PS00041">
    <property type="entry name" value="HTH_ARAC_FAMILY_1"/>
    <property type="match status" value="1"/>
</dbReference>
<gene>
    <name evidence="7" type="ORF">RHD99_22090</name>
</gene>
<evidence type="ECO:0000256" key="2">
    <source>
        <dbReference type="ARBA" id="ARBA00023125"/>
    </source>
</evidence>
<protein>
    <recommendedName>
        <fullName evidence="5">Arabinose operon regulatory protein</fullName>
    </recommendedName>
</protein>
<organism evidence="7 8">
    <name type="scientific">Buttiauxella selenatireducens</name>
    <dbReference type="NCBI Taxonomy" id="3073902"/>
    <lineage>
        <taxon>Bacteria</taxon>
        <taxon>Pseudomonadati</taxon>
        <taxon>Pseudomonadota</taxon>
        <taxon>Gammaproteobacteria</taxon>
        <taxon>Enterobacterales</taxon>
        <taxon>Enterobacteriaceae</taxon>
        <taxon>Buttiauxella</taxon>
    </lineage>
</organism>
<dbReference type="InterPro" id="IPR020449">
    <property type="entry name" value="Tscrpt_reg_AraC-type_HTH"/>
</dbReference>
<dbReference type="SMART" id="SM00342">
    <property type="entry name" value="HTH_ARAC"/>
    <property type="match status" value="1"/>
</dbReference>